<dbReference type="PANTHER" id="PTHR11571:SF150">
    <property type="entry name" value="GLUTATHIONE S-TRANSFERASE"/>
    <property type="match status" value="1"/>
</dbReference>
<evidence type="ECO:0008006" key="3">
    <source>
        <dbReference type="Google" id="ProtNLM"/>
    </source>
</evidence>
<dbReference type="PANTHER" id="PTHR11571">
    <property type="entry name" value="GLUTATHIONE S-TRANSFERASE"/>
    <property type="match status" value="1"/>
</dbReference>
<dbReference type="AlphaFoldDB" id="A0A813IYG2"/>
<organism evidence="1 2">
    <name type="scientific">Polarella glacialis</name>
    <name type="common">Dinoflagellate</name>
    <dbReference type="NCBI Taxonomy" id="89957"/>
    <lineage>
        <taxon>Eukaryota</taxon>
        <taxon>Sar</taxon>
        <taxon>Alveolata</taxon>
        <taxon>Dinophyceae</taxon>
        <taxon>Suessiales</taxon>
        <taxon>Suessiaceae</taxon>
        <taxon>Polarella</taxon>
    </lineage>
</organism>
<dbReference type="Proteomes" id="UP000626109">
    <property type="component" value="Unassembled WGS sequence"/>
</dbReference>
<proteinExistence type="predicted"/>
<dbReference type="GO" id="GO:0004364">
    <property type="term" value="F:glutathione transferase activity"/>
    <property type="evidence" value="ECO:0007669"/>
    <property type="project" value="TreeGrafter"/>
</dbReference>
<name>A0A813IYG2_POLGL</name>
<dbReference type="EMBL" id="CAJNNW010015838">
    <property type="protein sequence ID" value="CAE8658167.1"/>
    <property type="molecule type" value="Genomic_DNA"/>
</dbReference>
<evidence type="ECO:0000313" key="1">
    <source>
        <dbReference type="EMBL" id="CAE8658167.1"/>
    </source>
</evidence>
<dbReference type="InterPro" id="IPR050213">
    <property type="entry name" value="GST_superfamily"/>
</dbReference>
<comment type="caution">
    <text evidence="1">The sequence shown here is derived from an EMBL/GenBank/DDBJ whole genome shotgun (WGS) entry which is preliminary data.</text>
</comment>
<evidence type="ECO:0000313" key="2">
    <source>
        <dbReference type="Proteomes" id="UP000626109"/>
    </source>
</evidence>
<dbReference type="GO" id="GO:0006749">
    <property type="term" value="P:glutathione metabolic process"/>
    <property type="evidence" value="ECO:0007669"/>
    <property type="project" value="TreeGrafter"/>
</dbReference>
<accession>A0A813IYG2</accession>
<protein>
    <recommendedName>
        <fullName evidence="3">GST N-terminal domain-containing protein</fullName>
    </recommendedName>
</protein>
<sequence length="153" mass="16757">MWCPTETSSGESKAGPVKLTYFALFAKGPASALALSFSGMDWEGVSDFDWQALKPTLAWRELPVLEVPGVGIIGHELAILNFIASGCPKMAGENQKERVISSQLLSEAEDIYIKLGKVQPTCKATADKVPREELAKCWSDVEQATHNRNYGFH</sequence>
<gene>
    <name evidence="1" type="ORF">PGLA2088_LOCUS13294</name>
</gene>
<feature type="non-terminal residue" evidence="1">
    <location>
        <position position="153"/>
    </location>
</feature>
<dbReference type="Gene3D" id="3.40.30.10">
    <property type="entry name" value="Glutaredoxin"/>
    <property type="match status" value="1"/>
</dbReference>
<dbReference type="Gene3D" id="1.20.1050.10">
    <property type="match status" value="1"/>
</dbReference>
<reference evidence="1" key="1">
    <citation type="submission" date="2021-02" db="EMBL/GenBank/DDBJ databases">
        <authorList>
            <person name="Dougan E. K."/>
            <person name="Rhodes N."/>
            <person name="Thang M."/>
            <person name="Chan C."/>
        </authorList>
    </citation>
    <scope>NUCLEOTIDE SEQUENCE</scope>
</reference>